<comment type="caution">
    <text evidence="1">The sequence shown here is derived from an EMBL/GenBank/DDBJ whole genome shotgun (WGS) entry which is preliminary data.</text>
</comment>
<dbReference type="AlphaFoldDB" id="A0A4Y2AFW9"/>
<dbReference type="Proteomes" id="UP000499080">
    <property type="component" value="Unassembled WGS sequence"/>
</dbReference>
<organism evidence="1 2">
    <name type="scientific">Araneus ventricosus</name>
    <name type="common">Orbweaver spider</name>
    <name type="synonym">Epeira ventricosa</name>
    <dbReference type="NCBI Taxonomy" id="182803"/>
    <lineage>
        <taxon>Eukaryota</taxon>
        <taxon>Metazoa</taxon>
        <taxon>Ecdysozoa</taxon>
        <taxon>Arthropoda</taxon>
        <taxon>Chelicerata</taxon>
        <taxon>Arachnida</taxon>
        <taxon>Araneae</taxon>
        <taxon>Araneomorphae</taxon>
        <taxon>Entelegynae</taxon>
        <taxon>Araneoidea</taxon>
        <taxon>Araneidae</taxon>
        <taxon>Araneus</taxon>
    </lineage>
</organism>
<protein>
    <submittedName>
        <fullName evidence="1">Uncharacterized protein</fullName>
    </submittedName>
</protein>
<accession>A0A4Y2AFW9</accession>
<dbReference type="EMBL" id="BGPR01000015">
    <property type="protein sequence ID" value="GBL78497.1"/>
    <property type="molecule type" value="Genomic_DNA"/>
</dbReference>
<proteinExistence type="predicted"/>
<evidence type="ECO:0000313" key="1">
    <source>
        <dbReference type="EMBL" id="GBL78497.1"/>
    </source>
</evidence>
<reference evidence="1 2" key="1">
    <citation type="journal article" date="2019" name="Sci. Rep.">
        <title>Orb-weaving spider Araneus ventricosus genome elucidates the spidroin gene catalogue.</title>
        <authorList>
            <person name="Kono N."/>
            <person name="Nakamura H."/>
            <person name="Ohtoshi R."/>
            <person name="Moran D.A.P."/>
            <person name="Shinohara A."/>
            <person name="Yoshida Y."/>
            <person name="Fujiwara M."/>
            <person name="Mori M."/>
            <person name="Tomita M."/>
            <person name="Arakawa K."/>
        </authorList>
    </citation>
    <scope>NUCLEOTIDE SEQUENCE [LARGE SCALE GENOMIC DNA]</scope>
</reference>
<keyword evidence="2" id="KW-1185">Reference proteome</keyword>
<gene>
    <name evidence="1" type="ORF">AVEN_42979_1</name>
</gene>
<name>A0A4Y2AFW9_ARAVE</name>
<evidence type="ECO:0000313" key="2">
    <source>
        <dbReference type="Proteomes" id="UP000499080"/>
    </source>
</evidence>
<sequence length="175" mass="20084">MKTYGNDSHFSFAFVRTAAVMQFSLDKETEKTISLLAIRVHKLLIVPSVLVPCAGFYLPPDGNHENYERIISESNENYTFGGTARRDIQVRATCDLRRPIVHSSASHQWYTPADGTFKCEPPVAHASVNVSRLFTENVFSRSTTRKLFDSFTAPFFYHNAWYFLTSTQSRKFKHF</sequence>